<dbReference type="AlphaFoldDB" id="A0A0L0HD24"/>
<dbReference type="OrthoDB" id="10337106at2759"/>
<evidence type="ECO:0000313" key="2">
    <source>
        <dbReference type="EMBL" id="KNC99037.1"/>
    </source>
</evidence>
<keyword evidence="3" id="KW-1185">Reference proteome</keyword>
<feature type="region of interest" description="Disordered" evidence="1">
    <location>
        <begin position="73"/>
        <end position="104"/>
    </location>
</feature>
<gene>
    <name evidence="2" type="ORF">SPPG_05988</name>
</gene>
<reference evidence="2 3" key="1">
    <citation type="submission" date="2009-08" db="EMBL/GenBank/DDBJ databases">
        <title>The Genome Sequence of Spizellomyces punctatus strain DAOM BR117.</title>
        <authorList>
            <consortium name="The Broad Institute Genome Sequencing Platform"/>
            <person name="Russ C."/>
            <person name="Cuomo C."/>
            <person name="Shea T."/>
            <person name="Young S.K."/>
            <person name="Zeng Q."/>
            <person name="Koehrsen M."/>
            <person name="Haas B."/>
            <person name="Borodovsky M."/>
            <person name="Guigo R."/>
            <person name="Alvarado L."/>
            <person name="Berlin A."/>
            <person name="Bochicchio J."/>
            <person name="Borenstein D."/>
            <person name="Chapman S."/>
            <person name="Chen Z."/>
            <person name="Engels R."/>
            <person name="Freedman E."/>
            <person name="Gellesch M."/>
            <person name="Goldberg J."/>
            <person name="Griggs A."/>
            <person name="Gujja S."/>
            <person name="Heiman D."/>
            <person name="Hepburn T."/>
            <person name="Howarth C."/>
            <person name="Jen D."/>
            <person name="Larson L."/>
            <person name="Lewis B."/>
            <person name="Mehta T."/>
            <person name="Park D."/>
            <person name="Pearson M."/>
            <person name="Roberts A."/>
            <person name="Saif S."/>
            <person name="Shenoy N."/>
            <person name="Sisk P."/>
            <person name="Stolte C."/>
            <person name="Sykes S."/>
            <person name="Thomson T."/>
            <person name="Walk T."/>
            <person name="White J."/>
            <person name="Yandava C."/>
            <person name="Burger G."/>
            <person name="Gray M.W."/>
            <person name="Holland P.W.H."/>
            <person name="King N."/>
            <person name="Lang F.B.F."/>
            <person name="Roger A.J."/>
            <person name="Ruiz-Trillo I."/>
            <person name="Lander E."/>
            <person name="Nusbaum C."/>
        </authorList>
    </citation>
    <scope>NUCLEOTIDE SEQUENCE [LARGE SCALE GENOMIC DNA]</scope>
    <source>
        <strain evidence="2 3">DAOM BR117</strain>
    </source>
</reference>
<proteinExistence type="predicted"/>
<evidence type="ECO:0000313" key="3">
    <source>
        <dbReference type="Proteomes" id="UP000053201"/>
    </source>
</evidence>
<feature type="compositionally biased region" description="Acidic residues" evidence="1">
    <location>
        <begin position="77"/>
        <end position="95"/>
    </location>
</feature>
<dbReference type="InParanoid" id="A0A0L0HD24"/>
<evidence type="ECO:0000256" key="1">
    <source>
        <dbReference type="SAM" id="MobiDB-lite"/>
    </source>
</evidence>
<dbReference type="GeneID" id="27689325"/>
<dbReference type="RefSeq" id="XP_016607077.1">
    <property type="nucleotide sequence ID" value="XM_016754192.1"/>
</dbReference>
<sequence>MPDVHVHDMTLPAATITDLISQVTSQIASIRDGPSMDLGPTDLVEQAGRAARHARYVPGADIPLLLGGRRPVRSSWDVEDDDEEEEDKPDVEDEGEGGRGHPGANEALERWLVDSTLIELVTSAHPPPLLFDLPPFDSTARLRRRLRRTDPSERSRQSRWRRRRDRVRALRGLDESDPAAVVQSMVDEIEKALAERLDPNGVPKEDPPCKAPDWALCWELLGRLDRVIVSRDGERPDKGCYGEGYRAILVDGDACR</sequence>
<protein>
    <submittedName>
        <fullName evidence="2">Uncharacterized protein</fullName>
    </submittedName>
</protein>
<dbReference type="Proteomes" id="UP000053201">
    <property type="component" value="Unassembled WGS sequence"/>
</dbReference>
<organism evidence="2 3">
    <name type="scientific">Spizellomyces punctatus (strain DAOM BR117)</name>
    <dbReference type="NCBI Taxonomy" id="645134"/>
    <lineage>
        <taxon>Eukaryota</taxon>
        <taxon>Fungi</taxon>
        <taxon>Fungi incertae sedis</taxon>
        <taxon>Chytridiomycota</taxon>
        <taxon>Chytridiomycota incertae sedis</taxon>
        <taxon>Chytridiomycetes</taxon>
        <taxon>Spizellomycetales</taxon>
        <taxon>Spizellomycetaceae</taxon>
        <taxon>Spizellomyces</taxon>
    </lineage>
</organism>
<dbReference type="VEuPathDB" id="FungiDB:SPPG_05988"/>
<accession>A0A0L0HD24</accession>
<name>A0A0L0HD24_SPIPD</name>
<dbReference type="EMBL" id="KQ257459">
    <property type="protein sequence ID" value="KNC99037.1"/>
    <property type="molecule type" value="Genomic_DNA"/>
</dbReference>